<dbReference type="Proteomes" id="UP001341444">
    <property type="component" value="Unassembled WGS sequence"/>
</dbReference>
<feature type="transmembrane region" description="Helical" evidence="1">
    <location>
        <begin position="30"/>
        <end position="50"/>
    </location>
</feature>
<keyword evidence="1" id="KW-0812">Transmembrane</keyword>
<feature type="transmembrane region" description="Helical" evidence="1">
    <location>
        <begin position="112"/>
        <end position="133"/>
    </location>
</feature>
<feature type="transmembrane region" description="Helical" evidence="1">
    <location>
        <begin position="70"/>
        <end position="91"/>
    </location>
</feature>
<dbReference type="RefSeq" id="WP_066264543.1">
    <property type="nucleotide sequence ID" value="NZ_JARMAB010000004.1"/>
</dbReference>
<keyword evidence="3" id="KW-1185">Reference proteome</keyword>
<evidence type="ECO:0000256" key="1">
    <source>
        <dbReference type="SAM" id="Phobius"/>
    </source>
</evidence>
<protein>
    <submittedName>
        <fullName evidence="2">Uncharacterized protein</fullName>
    </submittedName>
</protein>
<reference evidence="2 3" key="1">
    <citation type="submission" date="2023-03" db="EMBL/GenBank/DDBJ databases">
        <title>Bacillus Genome Sequencing.</title>
        <authorList>
            <person name="Dunlap C."/>
        </authorList>
    </citation>
    <scope>NUCLEOTIDE SEQUENCE [LARGE SCALE GENOMIC DNA]</scope>
    <source>
        <strain evidence="2 3">B-23453</strain>
    </source>
</reference>
<keyword evidence="1" id="KW-1133">Transmembrane helix</keyword>
<gene>
    <name evidence="2" type="ORF">P4T90_02650</name>
</gene>
<feature type="transmembrane region" description="Helical" evidence="1">
    <location>
        <begin position="145"/>
        <end position="169"/>
    </location>
</feature>
<sequence length="180" mass="20557">MSKHSSSRYQITYEETTFFGLLKISGFKSLFADWSTIYALVLTVLFNLLICSKDFNLYNSLAKDFSATLLGASATVFGIVLAALAVTVSVFHQSLLPALLETKLLHKYLFPFWYAVGLWGMNLTIYFFLMLLTSIDFNYLHIIEFLFIFNTFIFIYATFCTVKLTGLVVQLTLQRAQIKD</sequence>
<comment type="caution">
    <text evidence="2">The sequence shown here is derived from an EMBL/GenBank/DDBJ whole genome shotgun (WGS) entry which is preliminary data.</text>
</comment>
<proteinExistence type="predicted"/>
<accession>A0ABU6MBC7</accession>
<name>A0ABU6MBC7_9BACI</name>
<keyword evidence="1" id="KW-0472">Membrane</keyword>
<organism evidence="2 3">
    <name type="scientific">Heyndrickxia acidicola</name>
    <dbReference type="NCBI Taxonomy" id="209389"/>
    <lineage>
        <taxon>Bacteria</taxon>
        <taxon>Bacillati</taxon>
        <taxon>Bacillota</taxon>
        <taxon>Bacilli</taxon>
        <taxon>Bacillales</taxon>
        <taxon>Bacillaceae</taxon>
        <taxon>Heyndrickxia</taxon>
    </lineage>
</organism>
<evidence type="ECO:0000313" key="2">
    <source>
        <dbReference type="EMBL" id="MED1201987.1"/>
    </source>
</evidence>
<dbReference type="EMBL" id="JARMAB010000004">
    <property type="protein sequence ID" value="MED1201987.1"/>
    <property type="molecule type" value="Genomic_DNA"/>
</dbReference>
<evidence type="ECO:0000313" key="3">
    <source>
        <dbReference type="Proteomes" id="UP001341444"/>
    </source>
</evidence>